<evidence type="ECO:0000256" key="3">
    <source>
        <dbReference type="ARBA" id="ARBA00004613"/>
    </source>
</evidence>
<accession>A0A7J9P724</accession>
<comment type="subcellular location">
    <subcellularLocation>
        <location evidence="1">Cell surface</location>
    </subcellularLocation>
    <subcellularLocation>
        <location evidence="2">Fimbrium</location>
    </subcellularLocation>
    <subcellularLocation>
        <location evidence="3">Secreted</location>
    </subcellularLocation>
</comment>
<dbReference type="GO" id="GO:0009986">
    <property type="term" value="C:cell surface"/>
    <property type="evidence" value="ECO:0007669"/>
    <property type="project" value="UniProtKB-SubCell"/>
</dbReference>
<evidence type="ECO:0000256" key="5">
    <source>
        <dbReference type="ARBA" id="ARBA00023263"/>
    </source>
</evidence>
<keyword evidence="4" id="KW-0964">Secreted</keyword>
<keyword evidence="5" id="KW-0281">Fimbrium</keyword>
<evidence type="ECO:0000256" key="6">
    <source>
        <dbReference type="SAM" id="MobiDB-lite"/>
    </source>
</evidence>
<dbReference type="RefSeq" id="WP_181493413.1">
    <property type="nucleotide sequence ID" value="NZ_JACDUN010000001.1"/>
</dbReference>
<dbReference type="EMBL" id="JACDUN010000001">
    <property type="protein sequence ID" value="MBA2858496.1"/>
    <property type="molecule type" value="Genomic_DNA"/>
</dbReference>
<proteinExistence type="predicted"/>
<evidence type="ECO:0000256" key="1">
    <source>
        <dbReference type="ARBA" id="ARBA00004241"/>
    </source>
</evidence>
<dbReference type="InterPro" id="IPR007166">
    <property type="entry name" value="Class3_signal_pept_motif"/>
</dbReference>
<sequence>MLLNSKRGQLSIEMVILILAVLLGGAVFAAHMTKDTNNAGEVQELKKLTLGAFSSSAVESGASAIPEEDKKDDEVDDETDPEEDDKESEAGYTRIYIDAPINPTNSDQNNEFTAIGYSGEVYGLKKEGLDKGLYINGKPYIITNGESEEFSVKKIIVRVKQPSQSTVLINGSPVDKSNKKFTIECKEISPMTMKISKENGNQFYLELNATGVKISVKDTVDDELLTENTYVNTIIHINNLHISGISDISAKDLDGNTISAFKTNTWYRNTWYDASELEFTGKPSTVYTKILGIKEYDYEEDTEFTVRASDLLSTLYEKVPYEKAEGNIKIVSNIPQGIRFKIEKDPWATYITIPYESDGGYGINTNNVNITFE</sequence>
<dbReference type="AlphaFoldDB" id="A0A7J9P724"/>
<gene>
    <name evidence="7" type="ORF">HNP93_001197</name>
</gene>
<feature type="region of interest" description="Disordered" evidence="6">
    <location>
        <begin position="58"/>
        <end position="93"/>
    </location>
</feature>
<reference evidence="7 8" key="1">
    <citation type="submission" date="2020-07" db="EMBL/GenBank/DDBJ databases">
        <title>Genomic Encyclopedia of Type Strains, Phase IV (KMG-V): Genome sequencing to study the core and pangenomes of soil and plant-associated prokaryotes.</title>
        <authorList>
            <person name="Whitman W."/>
        </authorList>
    </citation>
    <scope>NUCLEOTIDE SEQUENCE [LARGE SCALE GENOMIC DNA]</scope>
    <source>
        <strain evidence="7 8">C12</strain>
    </source>
</reference>
<evidence type="ECO:0000256" key="2">
    <source>
        <dbReference type="ARBA" id="ARBA00004561"/>
    </source>
</evidence>
<dbReference type="Proteomes" id="UP000558015">
    <property type="component" value="Unassembled WGS sequence"/>
</dbReference>
<dbReference type="GO" id="GO:0005576">
    <property type="term" value="C:extracellular region"/>
    <property type="evidence" value="ECO:0007669"/>
    <property type="project" value="UniProtKB-SubCell"/>
</dbReference>
<evidence type="ECO:0000313" key="8">
    <source>
        <dbReference type="Proteomes" id="UP000558015"/>
    </source>
</evidence>
<comment type="caution">
    <text evidence="7">The sequence shown here is derived from an EMBL/GenBank/DDBJ whole genome shotgun (WGS) entry which is preliminary data.</text>
</comment>
<organism evidence="7 8">
    <name type="scientific">Methanococcus maripaludis</name>
    <name type="common">Methanococcus deltae</name>
    <dbReference type="NCBI Taxonomy" id="39152"/>
    <lineage>
        <taxon>Archaea</taxon>
        <taxon>Methanobacteriati</taxon>
        <taxon>Methanobacteriota</taxon>
        <taxon>Methanomada group</taxon>
        <taxon>Methanococci</taxon>
        <taxon>Methanococcales</taxon>
        <taxon>Methanococcaceae</taxon>
        <taxon>Methanococcus</taxon>
    </lineage>
</organism>
<evidence type="ECO:0000256" key="4">
    <source>
        <dbReference type="ARBA" id="ARBA00022525"/>
    </source>
</evidence>
<dbReference type="Pfam" id="PF04021">
    <property type="entry name" value="Class_IIIsignal"/>
    <property type="match status" value="1"/>
</dbReference>
<feature type="compositionally biased region" description="Acidic residues" evidence="6">
    <location>
        <begin position="74"/>
        <end position="87"/>
    </location>
</feature>
<evidence type="ECO:0000313" key="7">
    <source>
        <dbReference type="EMBL" id="MBA2858496.1"/>
    </source>
</evidence>
<name>A0A7J9P724_METMI</name>
<protein>
    <submittedName>
        <fullName evidence="7">Uncharacterized protein</fullName>
    </submittedName>
</protein>